<proteinExistence type="predicted"/>
<keyword evidence="3" id="KW-1185">Reference proteome</keyword>
<feature type="transmembrane region" description="Helical" evidence="1">
    <location>
        <begin position="38"/>
        <end position="60"/>
    </location>
</feature>
<dbReference type="PANTHER" id="PTHR32063:SF18">
    <property type="entry name" value="CATION EFFLUX SYSTEM PROTEIN"/>
    <property type="match status" value="1"/>
</dbReference>
<evidence type="ECO:0000313" key="3">
    <source>
        <dbReference type="Proteomes" id="UP000288096"/>
    </source>
</evidence>
<feature type="transmembrane region" description="Helical" evidence="1">
    <location>
        <begin position="66"/>
        <end position="89"/>
    </location>
</feature>
<dbReference type="InterPro" id="IPR001036">
    <property type="entry name" value="Acrflvin-R"/>
</dbReference>
<accession>A0A401G4H6</accession>
<dbReference type="SUPFAM" id="SSF82866">
    <property type="entry name" value="Multidrug efflux transporter AcrB transmembrane domain"/>
    <property type="match status" value="1"/>
</dbReference>
<comment type="caution">
    <text evidence="2">The sequence shown here is derived from an EMBL/GenBank/DDBJ whole genome shotgun (WGS) entry which is preliminary data.</text>
</comment>
<gene>
    <name evidence="2" type="ORF">DENIS_5157</name>
</gene>
<dbReference type="Proteomes" id="UP000288096">
    <property type="component" value="Unassembled WGS sequence"/>
</dbReference>
<organism evidence="2 3">
    <name type="scientific">Desulfonema ishimotonii</name>
    <dbReference type="NCBI Taxonomy" id="45657"/>
    <lineage>
        <taxon>Bacteria</taxon>
        <taxon>Pseudomonadati</taxon>
        <taxon>Thermodesulfobacteriota</taxon>
        <taxon>Desulfobacteria</taxon>
        <taxon>Desulfobacterales</taxon>
        <taxon>Desulfococcaceae</taxon>
        <taxon>Desulfonema</taxon>
    </lineage>
</organism>
<dbReference type="Gene3D" id="1.20.1640.10">
    <property type="entry name" value="Multidrug efflux transporter AcrB transmembrane domain"/>
    <property type="match status" value="1"/>
</dbReference>
<reference evidence="3" key="2">
    <citation type="submission" date="2019-01" db="EMBL/GenBank/DDBJ databases">
        <title>Genome sequence of Desulfonema ishimotonii strain Tokyo 01.</title>
        <authorList>
            <person name="Fukui M."/>
        </authorList>
    </citation>
    <scope>NUCLEOTIDE SEQUENCE [LARGE SCALE GENOMIC DNA]</scope>
    <source>
        <strain evidence="3">Tokyo 01</strain>
    </source>
</reference>
<evidence type="ECO:0000256" key="1">
    <source>
        <dbReference type="SAM" id="Phobius"/>
    </source>
</evidence>
<keyword evidence="1" id="KW-0472">Membrane</keyword>
<keyword evidence="1" id="KW-1133">Transmembrane helix</keyword>
<evidence type="ECO:0000313" key="2">
    <source>
        <dbReference type="EMBL" id="GBC64139.1"/>
    </source>
</evidence>
<keyword evidence="1" id="KW-0812">Transmembrane</keyword>
<sequence>MLVNNAIMMIDQIEIEKAAGQTLQDAIVVSAQKRFRPIIMTAITTIMGLVPLSLQGGTLWSPLANVLIFGLAFSTVLTLALCPVLYAVFFRTGFGGYRWDAGVLEKGE</sequence>
<dbReference type="GO" id="GO:0005886">
    <property type="term" value="C:plasma membrane"/>
    <property type="evidence" value="ECO:0007669"/>
    <property type="project" value="TreeGrafter"/>
</dbReference>
<reference evidence="3" key="1">
    <citation type="submission" date="2017-11" db="EMBL/GenBank/DDBJ databases">
        <authorList>
            <person name="Watanabe M."/>
            <person name="Kojima H."/>
        </authorList>
    </citation>
    <scope>NUCLEOTIDE SEQUENCE [LARGE SCALE GENOMIC DNA]</scope>
    <source>
        <strain evidence="3">Tokyo 01</strain>
    </source>
</reference>
<name>A0A401G4H6_9BACT</name>
<dbReference type="EMBL" id="BEXT01000001">
    <property type="protein sequence ID" value="GBC64139.1"/>
    <property type="molecule type" value="Genomic_DNA"/>
</dbReference>
<dbReference type="AlphaFoldDB" id="A0A401G4H6"/>
<dbReference type="PANTHER" id="PTHR32063">
    <property type="match status" value="1"/>
</dbReference>
<dbReference type="GO" id="GO:0042910">
    <property type="term" value="F:xenobiotic transmembrane transporter activity"/>
    <property type="evidence" value="ECO:0007669"/>
    <property type="project" value="TreeGrafter"/>
</dbReference>
<dbReference type="Pfam" id="PF00873">
    <property type="entry name" value="ACR_tran"/>
    <property type="match status" value="1"/>
</dbReference>
<protein>
    <submittedName>
        <fullName evidence="2">AcrB/AcrD/AcrF family protein</fullName>
    </submittedName>
</protein>